<dbReference type="InterPro" id="IPR050856">
    <property type="entry name" value="Biotin_carboxylase_complex"/>
</dbReference>
<dbReference type="InterPro" id="IPR005481">
    <property type="entry name" value="BC-like_N"/>
</dbReference>
<evidence type="ECO:0000256" key="3">
    <source>
        <dbReference type="ARBA" id="ARBA00022840"/>
    </source>
</evidence>
<dbReference type="SMART" id="SM00878">
    <property type="entry name" value="Biotin_carb_C"/>
    <property type="match status" value="1"/>
</dbReference>
<feature type="domain" description="ATP-grasp" evidence="6">
    <location>
        <begin position="122"/>
        <end position="321"/>
    </location>
</feature>
<dbReference type="Pfam" id="PF02786">
    <property type="entry name" value="CPSase_L_D2"/>
    <property type="match status" value="1"/>
</dbReference>
<evidence type="ECO:0000259" key="7">
    <source>
        <dbReference type="PROSITE" id="PS50979"/>
    </source>
</evidence>
<evidence type="ECO:0000313" key="8">
    <source>
        <dbReference type="EMBL" id="AEI82309.1"/>
    </source>
</evidence>
<dbReference type="HOGENOM" id="CLU_000395_3_2_4"/>
<dbReference type="RefSeq" id="WP_013959341.1">
    <property type="nucleotide sequence ID" value="NC_015727.1"/>
</dbReference>
<name>F8GUA5_CUPNN</name>
<dbReference type="EC" id="6.4.1.1" evidence="8"/>
<dbReference type="GO" id="GO:0005524">
    <property type="term" value="F:ATP binding"/>
    <property type="evidence" value="ECO:0007669"/>
    <property type="project" value="UniProtKB-UniRule"/>
</dbReference>
<dbReference type="GO" id="GO:0004736">
    <property type="term" value="F:pyruvate carboxylase activity"/>
    <property type="evidence" value="ECO:0007669"/>
    <property type="project" value="UniProtKB-EC"/>
</dbReference>
<evidence type="ECO:0000256" key="1">
    <source>
        <dbReference type="ARBA" id="ARBA00022598"/>
    </source>
</evidence>
<dbReference type="InterPro" id="IPR011764">
    <property type="entry name" value="Biotin_carboxylation_dom"/>
</dbReference>
<dbReference type="Pfam" id="PF02785">
    <property type="entry name" value="Biotin_carb_C"/>
    <property type="match status" value="1"/>
</dbReference>
<dbReference type="KEGG" id="cnc:CNE_BB1p08970"/>
<organism evidence="8 9">
    <name type="scientific">Cupriavidus necator (strain ATCC 43291 / DSM 13513 / CCUG 52238 / LMG 8453 / N-1)</name>
    <name type="common">Ralstonia eutropha</name>
    <dbReference type="NCBI Taxonomy" id="1042878"/>
    <lineage>
        <taxon>Bacteria</taxon>
        <taxon>Pseudomonadati</taxon>
        <taxon>Pseudomonadota</taxon>
        <taxon>Betaproteobacteria</taxon>
        <taxon>Burkholderiales</taxon>
        <taxon>Burkholderiaceae</taxon>
        <taxon>Cupriavidus</taxon>
    </lineage>
</organism>
<evidence type="ECO:0000259" key="6">
    <source>
        <dbReference type="PROSITE" id="PS50975"/>
    </source>
</evidence>
<proteinExistence type="predicted"/>
<dbReference type="InterPro" id="IPR011761">
    <property type="entry name" value="ATP-grasp"/>
</dbReference>
<feature type="domain" description="Biotin carboxylation" evidence="7">
    <location>
        <begin position="3"/>
        <end position="450"/>
    </location>
</feature>
<dbReference type="NCBIfam" id="NF006367">
    <property type="entry name" value="PRK08591.1"/>
    <property type="match status" value="1"/>
</dbReference>
<dbReference type="GeneID" id="34312264"/>
<keyword evidence="3 5" id="KW-0067">ATP-binding</keyword>
<evidence type="ECO:0000256" key="5">
    <source>
        <dbReference type="PROSITE-ProRule" id="PRU00409"/>
    </source>
</evidence>
<dbReference type="FunFam" id="3.30.470.20:FF:000028">
    <property type="entry name" value="Methylcrotonoyl-CoA carboxylase subunit alpha, mitochondrial"/>
    <property type="match status" value="1"/>
</dbReference>
<evidence type="ECO:0000313" key="9">
    <source>
        <dbReference type="Proteomes" id="UP000006798"/>
    </source>
</evidence>
<dbReference type="EMBL" id="CP002879">
    <property type="protein sequence ID" value="AEI82309.1"/>
    <property type="molecule type" value="Genomic_DNA"/>
</dbReference>
<keyword evidence="2 5" id="KW-0547">Nucleotide-binding</keyword>
<dbReference type="InterPro" id="IPR005479">
    <property type="entry name" value="CPAse_ATP-bd"/>
</dbReference>
<evidence type="ECO:0000256" key="4">
    <source>
        <dbReference type="ARBA" id="ARBA00023267"/>
    </source>
</evidence>
<dbReference type="PROSITE" id="PS00866">
    <property type="entry name" value="CPSASE_1"/>
    <property type="match status" value="1"/>
</dbReference>
<dbReference type="SUPFAM" id="SSF52440">
    <property type="entry name" value="PreATP-grasp domain"/>
    <property type="match status" value="1"/>
</dbReference>
<reference evidence="8 9" key="1">
    <citation type="journal article" date="2011" name="J. Bacteriol.">
        <title>Complete genome sequence of the type strain Cupriavidus necator N-1.</title>
        <authorList>
            <person name="Poehlein A."/>
            <person name="Kusian B."/>
            <person name="Friedrich B."/>
            <person name="Daniel R."/>
            <person name="Bowien B."/>
        </authorList>
    </citation>
    <scope>NUCLEOTIDE SEQUENCE [LARGE SCALE GENOMIC DNA]</scope>
    <source>
        <strain evidence="9">ATCC 43291 / DSM 13513 / CCUG 52238 / LMG 8453 / N-1</strain>
        <plasmid evidence="8 9">pBB1</plasmid>
    </source>
</reference>
<dbReference type="FunFam" id="3.40.50.20:FF:000010">
    <property type="entry name" value="Propionyl-CoA carboxylase subunit alpha"/>
    <property type="match status" value="1"/>
</dbReference>
<dbReference type="PROSITE" id="PS00867">
    <property type="entry name" value="CPSASE_2"/>
    <property type="match status" value="1"/>
</dbReference>
<gene>
    <name evidence="8" type="primary">pycA</name>
    <name evidence="8" type="ordered locus">CNE_BB1p08970</name>
</gene>
<dbReference type="SUPFAM" id="SSF51246">
    <property type="entry name" value="Rudiment single hybrid motif"/>
    <property type="match status" value="1"/>
</dbReference>
<dbReference type="InterPro" id="IPR011054">
    <property type="entry name" value="Rudment_hybrid_motif"/>
</dbReference>
<dbReference type="InterPro" id="IPR016185">
    <property type="entry name" value="PreATP-grasp_dom_sf"/>
</dbReference>
<dbReference type="InterPro" id="IPR005482">
    <property type="entry name" value="Biotin_COase_C"/>
</dbReference>
<dbReference type="PROSITE" id="PS50975">
    <property type="entry name" value="ATP_GRASP"/>
    <property type="match status" value="1"/>
</dbReference>
<dbReference type="SUPFAM" id="SSF56059">
    <property type="entry name" value="Glutathione synthetase ATP-binding domain-like"/>
    <property type="match status" value="1"/>
</dbReference>
<sequence length="496" mass="53669">MTPIHTVLIANRGEIAARIIRTCRRLGKRAVVVYHEADLDTLAVRLADEVYRIDGATPVAAYLSIDNILAACRATGADAVHPGFGFLSENAEFARALDAAGVRFIGPGADAIDAMGDKIRSKRIAQQAGVNTIPGYDGEIRDAGHAFDVASSIGFPVILKASAGGGGKGMRVIHDADQEACRAAFERTTSEAQAAFGDARVFLEKYIERPRHIEIQVLADHHGNVVHLGERECSIQRRHQKVIEEAPSSFVHESLRQAMGAQAVALARDVGYASAGTVEFVVDASGDFYFLEMNTRIQVEHPVTEMITGLDIVAEQLRIAEGEPLGFRQDEVRLEGHAIECRLCAEDAERDFMPATGRLRMFRPPEVDGFRLDAGVQEGDSVTSAFDPMLAKLIVRGATRTEAIERMRAVLERTVALGVTTNAAYLERVLAHPEFVAGNTYTSFLEEHKAALQVPAPTPEQAAVVLAAALLTNRTLTDARFAPSAVHGAMGNWRNG</sequence>
<dbReference type="FunFam" id="3.30.1490.20:FF:000003">
    <property type="entry name" value="acetyl-CoA carboxylase isoform X1"/>
    <property type="match status" value="1"/>
</dbReference>
<keyword evidence="4" id="KW-0092">Biotin</keyword>
<dbReference type="Proteomes" id="UP000006798">
    <property type="component" value="Plasmid pBB1"/>
</dbReference>
<keyword evidence="8" id="KW-0614">Plasmid</keyword>
<keyword evidence="1 8" id="KW-0436">Ligase</keyword>
<accession>F8GUA5</accession>
<dbReference type="GO" id="GO:0046872">
    <property type="term" value="F:metal ion binding"/>
    <property type="evidence" value="ECO:0007669"/>
    <property type="project" value="InterPro"/>
</dbReference>
<dbReference type="PANTHER" id="PTHR18866">
    <property type="entry name" value="CARBOXYLASE:PYRUVATE/ACETYL-COA/PROPIONYL-COA CARBOXYLASE"/>
    <property type="match status" value="1"/>
</dbReference>
<keyword evidence="8" id="KW-0670">Pyruvate</keyword>
<dbReference type="Pfam" id="PF00289">
    <property type="entry name" value="Biotin_carb_N"/>
    <property type="match status" value="1"/>
</dbReference>
<dbReference type="Gene3D" id="3.30.470.20">
    <property type="entry name" value="ATP-grasp fold, B domain"/>
    <property type="match status" value="1"/>
</dbReference>
<protein>
    <submittedName>
        <fullName evidence="8">Pyruvate carboxylase subunit A</fullName>
        <ecNumber evidence="8">6.4.1.1</ecNumber>
    </submittedName>
</protein>
<dbReference type="PANTHER" id="PTHR18866:SF33">
    <property type="entry name" value="METHYLCROTONOYL-COA CARBOXYLASE SUBUNIT ALPHA, MITOCHONDRIAL-RELATED"/>
    <property type="match status" value="1"/>
</dbReference>
<evidence type="ECO:0000256" key="2">
    <source>
        <dbReference type="ARBA" id="ARBA00022741"/>
    </source>
</evidence>
<dbReference type="AlphaFoldDB" id="F8GUA5"/>
<dbReference type="PROSITE" id="PS50979">
    <property type="entry name" value="BC"/>
    <property type="match status" value="1"/>
</dbReference>
<geneLocation type="plasmid" evidence="8 9">
    <name>pBB1</name>
</geneLocation>